<protein>
    <submittedName>
        <fullName evidence="2">Uncharacterized protein</fullName>
    </submittedName>
</protein>
<evidence type="ECO:0000256" key="1">
    <source>
        <dbReference type="SAM" id="MobiDB-lite"/>
    </source>
</evidence>
<keyword evidence="3" id="KW-1185">Reference proteome</keyword>
<feature type="region of interest" description="Disordered" evidence="1">
    <location>
        <begin position="245"/>
        <end position="288"/>
    </location>
</feature>
<sequence>MEEEEDELSKSQQQTRSVQQTTRIQQSFSSRTTTKSASSTKISCFSRTPSDSGDQCAIQDEKVTESQQGMSFTHYTKSAISKSQGRLTHMLAYDDTLNVPKESNEKKIASQSQEREQTSSRLMQASSSSFLSAAQENQRYASSSSQLLSSAGGEESVAISSSDYSSVSAQAQTSVISKSPMMYLSASHDENDSLTQRRTLSRSLSPMSSTSSDGAGLSPSRTLIAAKSVETSAVGREGRQWLTASSGTYRSETAKSMESLRSNSTASASSDTKVHHTHRQSFLTSSERDMRRVVASSVEARSLENLEKEIRLMGKRKAVSGEELIVGAEDNSMTTAERRRGLYAGVITQGERRTNVPSHLSLPPPGAYLSLATPGADRKLTILSPHSPHQPDLLQFSTLATLKTRRKKAIVLPKLILPRSESDVFLDQNRNRARVRSPVGKVS</sequence>
<evidence type="ECO:0000313" key="2">
    <source>
        <dbReference type="EMBL" id="KAJ9597909.1"/>
    </source>
</evidence>
<feature type="compositionally biased region" description="Low complexity" evidence="1">
    <location>
        <begin position="259"/>
        <end position="270"/>
    </location>
</feature>
<comment type="caution">
    <text evidence="2">The sequence shown here is derived from an EMBL/GenBank/DDBJ whole genome shotgun (WGS) entry which is preliminary data.</text>
</comment>
<dbReference type="AlphaFoldDB" id="A0AAD8AF10"/>
<gene>
    <name evidence="2" type="ORF">L9F63_011235</name>
</gene>
<feature type="compositionally biased region" description="Basic and acidic residues" evidence="1">
    <location>
        <begin position="102"/>
        <end position="118"/>
    </location>
</feature>
<organism evidence="2 3">
    <name type="scientific">Diploptera punctata</name>
    <name type="common">Pacific beetle cockroach</name>
    <dbReference type="NCBI Taxonomy" id="6984"/>
    <lineage>
        <taxon>Eukaryota</taxon>
        <taxon>Metazoa</taxon>
        <taxon>Ecdysozoa</taxon>
        <taxon>Arthropoda</taxon>
        <taxon>Hexapoda</taxon>
        <taxon>Insecta</taxon>
        <taxon>Pterygota</taxon>
        <taxon>Neoptera</taxon>
        <taxon>Polyneoptera</taxon>
        <taxon>Dictyoptera</taxon>
        <taxon>Blattodea</taxon>
        <taxon>Blaberoidea</taxon>
        <taxon>Blaberidae</taxon>
        <taxon>Diplopterinae</taxon>
        <taxon>Diploptera</taxon>
    </lineage>
</organism>
<feature type="region of interest" description="Disordered" evidence="1">
    <location>
        <begin position="189"/>
        <end position="219"/>
    </location>
</feature>
<feature type="non-terminal residue" evidence="2">
    <location>
        <position position="443"/>
    </location>
</feature>
<reference evidence="2" key="1">
    <citation type="journal article" date="2023" name="IScience">
        <title>Live-bearing cockroach genome reveals convergent evolutionary mechanisms linked to viviparity in insects and beyond.</title>
        <authorList>
            <person name="Fouks B."/>
            <person name="Harrison M.C."/>
            <person name="Mikhailova A.A."/>
            <person name="Marchal E."/>
            <person name="English S."/>
            <person name="Carruthers M."/>
            <person name="Jennings E.C."/>
            <person name="Chiamaka E.L."/>
            <person name="Frigard R.A."/>
            <person name="Pippel M."/>
            <person name="Attardo G.M."/>
            <person name="Benoit J.B."/>
            <person name="Bornberg-Bauer E."/>
            <person name="Tobe S.S."/>
        </authorList>
    </citation>
    <scope>NUCLEOTIDE SEQUENCE</scope>
    <source>
        <strain evidence="2">Stay&amp;Tobe</strain>
    </source>
</reference>
<name>A0AAD8AF10_DIPPU</name>
<feature type="compositionally biased region" description="Low complexity" evidence="1">
    <location>
        <begin position="197"/>
        <end position="212"/>
    </location>
</feature>
<feature type="region of interest" description="Disordered" evidence="1">
    <location>
        <begin position="1"/>
        <end position="56"/>
    </location>
</feature>
<evidence type="ECO:0000313" key="3">
    <source>
        <dbReference type="Proteomes" id="UP001233999"/>
    </source>
</evidence>
<reference evidence="2" key="2">
    <citation type="submission" date="2023-05" db="EMBL/GenBank/DDBJ databases">
        <authorList>
            <person name="Fouks B."/>
        </authorList>
    </citation>
    <scope>NUCLEOTIDE SEQUENCE</scope>
    <source>
        <strain evidence="2">Stay&amp;Tobe</strain>
        <tissue evidence="2">Testes</tissue>
    </source>
</reference>
<feature type="compositionally biased region" description="Low complexity" evidence="1">
    <location>
        <begin position="11"/>
        <end position="43"/>
    </location>
</feature>
<feature type="compositionally biased region" description="Low complexity" evidence="1">
    <location>
        <begin position="119"/>
        <end position="129"/>
    </location>
</feature>
<accession>A0AAD8AF10</accession>
<dbReference type="EMBL" id="JASPKZ010001577">
    <property type="protein sequence ID" value="KAJ9597909.1"/>
    <property type="molecule type" value="Genomic_DNA"/>
</dbReference>
<feature type="compositionally biased region" description="Polar residues" evidence="1">
    <location>
        <begin position="245"/>
        <end position="256"/>
    </location>
</feature>
<feature type="region of interest" description="Disordered" evidence="1">
    <location>
        <begin position="98"/>
        <end position="129"/>
    </location>
</feature>
<proteinExistence type="predicted"/>
<dbReference type="Proteomes" id="UP001233999">
    <property type="component" value="Unassembled WGS sequence"/>
</dbReference>